<organism evidence="2 3">
    <name type="scientific">Mucor saturninus</name>
    <dbReference type="NCBI Taxonomy" id="64648"/>
    <lineage>
        <taxon>Eukaryota</taxon>
        <taxon>Fungi</taxon>
        <taxon>Fungi incertae sedis</taxon>
        <taxon>Mucoromycota</taxon>
        <taxon>Mucoromycotina</taxon>
        <taxon>Mucoromycetes</taxon>
        <taxon>Mucorales</taxon>
        <taxon>Mucorineae</taxon>
        <taxon>Mucoraceae</taxon>
        <taxon>Mucor</taxon>
    </lineage>
</organism>
<proteinExistence type="predicted"/>
<dbReference type="AlphaFoldDB" id="A0A8H7QKI6"/>
<dbReference type="EMBL" id="JAEPRD010000198">
    <property type="protein sequence ID" value="KAG2194354.1"/>
    <property type="molecule type" value="Genomic_DNA"/>
</dbReference>
<evidence type="ECO:0000256" key="1">
    <source>
        <dbReference type="SAM" id="MobiDB-lite"/>
    </source>
</evidence>
<reference evidence="2" key="1">
    <citation type="submission" date="2020-12" db="EMBL/GenBank/DDBJ databases">
        <title>Metabolic potential, ecology and presence of endohyphal bacteria is reflected in genomic diversity of Mucoromycotina.</title>
        <authorList>
            <person name="Muszewska A."/>
            <person name="Okrasinska A."/>
            <person name="Steczkiewicz K."/>
            <person name="Drgas O."/>
            <person name="Orlowska M."/>
            <person name="Perlinska-Lenart U."/>
            <person name="Aleksandrzak-Piekarczyk T."/>
            <person name="Szatraj K."/>
            <person name="Zielenkiewicz U."/>
            <person name="Pilsyk S."/>
            <person name="Malc E."/>
            <person name="Mieczkowski P."/>
            <person name="Kruszewska J.S."/>
            <person name="Biernat P."/>
            <person name="Pawlowska J."/>
        </authorList>
    </citation>
    <scope>NUCLEOTIDE SEQUENCE</scope>
    <source>
        <strain evidence="2">WA0000017839</strain>
    </source>
</reference>
<evidence type="ECO:0000313" key="2">
    <source>
        <dbReference type="EMBL" id="KAG2194354.1"/>
    </source>
</evidence>
<gene>
    <name evidence="2" type="ORF">INT47_011521</name>
</gene>
<accession>A0A8H7QKI6</accession>
<evidence type="ECO:0008006" key="4">
    <source>
        <dbReference type="Google" id="ProtNLM"/>
    </source>
</evidence>
<comment type="caution">
    <text evidence="2">The sequence shown here is derived from an EMBL/GenBank/DDBJ whole genome shotgun (WGS) entry which is preliminary data.</text>
</comment>
<feature type="region of interest" description="Disordered" evidence="1">
    <location>
        <begin position="110"/>
        <end position="148"/>
    </location>
</feature>
<feature type="compositionally biased region" description="Basic and acidic residues" evidence="1">
    <location>
        <begin position="136"/>
        <end position="148"/>
    </location>
</feature>
<evidence type="ECO:0000313" key="3">
    <source>
        <dbReference type="Proteomes" id="UP000603453"/>
    </source>
</evidence>
<protein>
    <recommendedName>
        <fullName evidence="4">CCHC-type domain-containing protein</fullName>
    </recommendedName>
</protein>
<dbReference type="Proteomes" id="UP000603453">
    <property type="component" value="Unassembled WGS sequence"/>
</dbReference>
<sequence length="148" mass="16102">MNDNKYDEVRQTVEVKPTSRESYQDLLAARTNSDSVSVVSPNSIASPVERLCQGFDALQLQINTNGNSVTGSVCSTNHVRIAEPAKGYTPVSERQCYNCQEYDHLSTRCSKTRLPRGSPVGTPASGANAQPISEKNASEEQGKEQGCY</sequence>
<name>A0A8H7QKI6_9FUNG</name>
<keyword evidence="3" id="KW-1185">Reference proteome</keyword>
<feature type="compositionally biased region" description="Polar residues" evidence="1">
    <location>
        <begin position="125"/>
        <end position="135"/>
    </location>
</feature>